<comment type="similarity">
    <text evidence="2">Belongs to the nucleoporin Nup133 family.</text>
</comment>
<reference evidence="10 11" key="1">
    <citation type="journal article" date="2023" name="G3 (Bethesda)">
        <title>A high-quality reference genome for the fission yeast Schizosaccharomyces osmophilus.</title>
        <authorList>
            <person name="Jia G.S."/>
            <person name="Zhang W.C."/>
            <person name="Liang Y."/>
            <person name="Liu X.H."/>
            <person name="Rhind N."/>
            <person name="Pidoux A."/>
            <person name="Brysch-Herzberg M."/>
            <person name="Du L.L."/>
        </authorList>
    </citation>
    <scope>NUCLEOTIDE SEQUENCE [LARGE SCALE GENOMIC DNA]</scope>
    <source>
        <strain evidence="10 11">CBS 15793</strain>
    </source>
</reference>
<evidence type="ECO:0000256" key="1">
    <source>
        <dbReference type="ARBA" id="ARBA00004259"/>
    </source>
</evidence>
<gene>
    <name evidence="10" type="primary">nup131</name>
    <name evidence="10" type="ORF">SOMG_01432</name>
</gene>
<dbReference type="Pfam" id="PF08801">
    <property type="entry name" value="Nucleoporin_N"/>
    <property type="match status" value="1"/>
</dbReference>
<dbReference type="RefSeq" id="XP_056035119.1">
    <property type="nucleotide sequence ID" value="XM_056180225.1"/>
</dbReference>
<evidence type="ECO:0000313" key="10">
    <source>
        <dbReference type="EMBL" id="WBW70876.1"/>
    </source>
</evidence>
<dbReference type="GO" id="GO:0000972">
    <property type="term" value="P:transcription-dependent tethering of RNA polymerase II gene DNA at nuclear periphery"/>
    <property type="evidence" value="ECO:0007669"/>
    <property type="project" value="TreeGrafter"/>
</dbReference>
<sequence length="1147" mass="133451">MFSIGNKPNFNGRKPISLNRCHRELKNGLKSVTYPLLLTSTDLYRVFQLSPPEEQHEKANLDFCDGYIDPYLRRFIIVDIKNWTLRISNDHYCTKNVIFYDIKRNLSELISLDSDCELLTVLVRFVKTSFTFADPGFVLLFPLTGDMFYWEDINCLRLVHELNHIKGFLHVKVPLFCKEICTSLTMIQPAGFIVSTTAGRFFNIYPRNDMQKLGLAYRTLPLAGSLFNIQSSISNVVSCSYHIVAIRAGSINGKYERLVYGLFSNADINIWEVSRKGNYQLLQKKNIRNIIIQRFRYDGCIVNRFEFLDLSICKSDPYSMVCLIAWYDNASTRSYAVTSVSFNNEMIPEISGFHKIRSYFSSADLVSARIFCPAPCTVIYCVFDSLLVIICNVKGRKNPQFVEEALFINNSCKKFQVMNIASMDAVLEDTNNRMLKFPALVLLTKGNGVILIESTNCFGSEFNDLSFLRNRLSQFASQNSLFKNQFSLWSGFSSVLPENRLFPILLILCDEVAKSYPTSHTSVSEVLNYQFHKLMETILVSMKHLKLTAREQLQLWLKLAYVNSLVDIYGQLICEERKSNILYSILQAMINTGDIDDLFLNKSLNLKLLLYLLHTFYKRHVNTKDTFNLKLLRIVIMVNNVFGLVFGNELAYRQEKVIKNVDPTTTFLPELWNIDIDDLKLLSSQIEESIALDQKKDLLDFKNARNKKLRLKLEKQILHLIEHSCFLIHNLTNCLTKLNSAPAVEAEQYSLFEVHIRSKRRKWLKYLARIGYLERAIRISEHVRDFRSLIDLLNSKNFENSKDIVDRQKHYLEIYKDEFATVLFTHLIETGQTRGLLHDFRSYHIYLRKFFEKNKLYNFLWVYEAELGNFAHASDILLRGDVIQKSKISQQTIFFALSKLFTLTIEKGHDNNLVKQKMKEIYSNHRIASIQHEYAKLLDSTIDIAEDEQEAISLLLEANCIALHEASMRYRIASNLLTRLLLKEHSPVVETIDFFTSFSIENNYFEYGLACEILENSAFSTHQFVFLYLLLTQRFLLQLNWNETLRALTERNMDYLLSFKTVFQKLESKDFILDLYDSIHLFPNIICLDILTSLYSTVCESQLKSYKHELLAEHRRCQKLYEERNLSLVLPQLSKLFKEEQSSNADK</sequence>
<evidence type="ECO:0000256" key="7">
    <source>
        <dbReference type="ARBA" id="ARBA00023242"/>
    </source>
</evidence>
<evidence type="ECO:0000256" key="2">
    <source>
        <dbReference type="ARBA" id="ARBA00005569"/>
    </source>
</evidence>
<dbReference type="InterPro" id="IPR007187">
    <property type="entry name" value="Nucleoporin_Nup133/Nup155_C"/>
</dbReference>
<evidence type="ECO:0000256" key="3">
    <source>
        <dbReference type="ARBA" id="ARBA00022448"/>
    </source>
</evidence>
<comment type="subcellular location">
    <subcellularLocation>
        <location evidence="1">Nucleus envelope</location>
    </subcellularLocation>
</comment>
<keyword evidence="3" id="KW-0813">Transport</keyword>
<dbReference type="EMBL" id="CP115611">
    <property type="protein sequence ID" value="WBW70876.1"/>
    <property type="molecule type" value="Genomic_DNA"/>
</dbReference>
<evidence type="ECO:0000313" key="11">
    <source>
        <dbReference type="Proteomes" id="UP001212411"/>
    </source>
</evidence>
<protein>
    <submittedName>
        <fullName evidence="10">Nucleoporin, WD repeat Nup131</fullName>
    </submittedName>
</protein>
<keyword evidence="4" id="KW-0509">mRNA transport</keyword>
<dbReference type="InterPro" id="IPR015943">
    <property type="entry name" value="WD40/YVTN_repeat-like_dom_sf"/>
</dbReference>
<dbReference type="GO" id="GO:0016973">
    <property type="term" value="P:poly(A)+ mRNA export from nucleus"/>
    <property type="evidence" value="ECO:0007669"/>
    <property type="project" value="TreeGrafter"/>
</dbReference>
<organism evidence="10 11">
    <name type="scientific">Schizosaccharomyces osmophilus</name>
    <dbReference type="NCBI Taxonomy" id="2545709"/>
    <lineage>
        <taxon>Eukaryota</taxon>
        <taxon>Fungi</taxon>
        <taxon>Dikarya</taxon>
        <taxon>Ascomycota</taxon>
        <taxon>Taphrinomycotina</taxon>
        <taxon>Schizosaccharomycetes</taxon>
        <taxon>Schizosaccharomycetales</taxon>
        <taxon>Schizosaccharomycetaceae</taxon>
        <taxon>Schizosaccharomyces</taxon>
    </lineage>
</organism>
<evidence type="ECO:0000256" key="6">
    <source>
        <dbReference type="ARBA" id="ARBA00023010"/>
    </source>
</evidence>
<keyword evidence="11" id="KW-1185">Reference proteome</keyword>
<name>A0AAF0AS95_9SCHI</name>
<dbReference type="PANTHER" id="PTHR13405">
    <property type="entry name" value="NUCLEAR PORE COMPLEX PROTEIN NUP133"/>
    <property type="match status" value="1"/>
</dbReference>
<dbReference type="InterPro" id="IPR014908">
    <property type="entry name" value="Nucleoporin_Nup133/Nup155_N"/>
</dbReference>
<feature type="domain" description="Nucleoporin Nup133/Nup155-like C-terminal" evidence="8">
    <location>
        <begin position="791"/>
        <end position="957"/>
    </location>
</feature>
<dbReference type="SUPFAM" id="SSF117289">
    <property type="entry name" value="Nucleoporin domain"/>
    <property type="match status" value="1"/>
</dbReference>
<dbReference type="Gene3D" id="2.130.10.10">
    <property type="entry name" value="YVTN repeat-like/Quinoprotein amine dehydrogenase"/>
    <property type="match status" value="1"/>
</dbReference>
<dbReference type="PANTHER" id="PTHR13405:SF11">
    <property type="entry name" value="NUCLEAR PORE COMPLEX PROTEIN NUP133"/>
    <property type="match status" value="1"/>
</dbReference>
<evidence type="ECO:0000256" key="5">
    <source>
        <dbReference type="ARBA" id="ARBA00022927"/>
    </source>
</evidence>
<dbReference type="Proteomes" id="UP001212411">
    <property type="component" value="Chromosome 1"/>
</dbReference>
<keyword evidence="6" id="KW-0811">Translocation</keyword>
<keyword evidence="5" id="KW-0653">Protein transport</keyword>
<dbReference type="InterPro" id="IPR037624">
    <property type="entry name" value="Nup133-like"/>
</dbReference>
<dbReference type="GeneID" id="80874914"/>
<dbReference type="KEGG" id="som:SOMG_01432"/>
<dbReference type="Pfam" id="PF03177">
    <property type="entry name" value="Nucleoporin_C"/>
    <property type="match status" value="1"/>
</dbReference>
<evidence type="ECO:0000259" key="9">
    <source>
        <dbReference type="Pfam" id="PF08801"/>
    </source>
</evidence>
<evidence type="ECO:0000256" key="4">
    <source>
        <dbReference type="ARBA" id="ARBA00022816"/>
    </source>
</evidence>
<evidence type="ECO:0000259" key="8">
    <source>
        <dbReference type="Pfam" id="PF03177"/>
    </source>
</evidence>
<dbReference type="GO" id="GO:0006606">
    <property type="term" value="P:protein import into nucleus"/>
    <property type="evidence" value="ECO:0007669"/>
    <property type="project" value="TreeGrafter"/>
</dbReference>
<keyword evidence="7" id="KW-0539">Nucleus</keyword>
<dbReference type="GO" id="GO:0017056">
    <property type="term" value="F:structural constituent of nuclear pore"/>
    <property type="evidence" value="ECO:0007669"/>
    <property type="project" value="InterPro"/>
</dbReference>
<dbReference type="GO" id="GO:0031080">
    <property type="term" value="C:nuclear pore outer ring"/>
    <property type="evidence" value="ECO:0007669"/>
    <property type="project" value="TreeGrafter"/>
</dbReference>
<accession>A0AAF0AS95</accession>
<proteinExistence type="inferred from homology"/>
<feature type="domain" description="Nucleoporin Nup133/Nup155-like N-terminal" evidence="9">
    <location>
        <begin position="39"/>
        <end position="450"/>
    </location>
</feature>
<dbReference type="AlphaFoldDB" id="A0AAF0AS95"/>